<keyword evidence="1 2" id="KW-0732">Signal</keyword>
<dbReference type="eggNOG" id="COG0739">
    <property type="taxonomic scope" value="Bacteria"/>
</dbReference>
<dbReference type="KEGG" id="afs:AFR_25475"/>
<dbReference type="EMBL" id="CP006272">
    <property type="protein sequence ID" value="AGZ43359.1"/>
    <property type="molecule type" value="Genomic_DNA"/>
</dbReference>
<dbReference type="Gene3D" id="2.115.10.10">
    <property type="entry name" value="Tachylectin 2"/>
    <property type="match status" value="1"/>
</dbReference>
<name>U5W2K1_9ACTN</name>
<proteinExistence type="predicted"/>
<dbReference type="OrthoDB" id="581998at2"/>
<feature type="chain" id="PRO_5038827437" evidence="2">
    <location>
        <begin position="21"/>
        <end position="463"/>
    </location>
</feature>
<dbReference type="Pfam" id="PF26571">
    <property type="entry name" value="VldE"/>
    <property type="match status" value="1"/>
</dbReference>
<accession>U5W2K1</accession>
<dbReference type="AlphaFoldDB" id="U5W2K1"/>
<dbReference type="HOGENOM" id="CLU_590045_0_0_11"/>
<dbReference type="RefSeq" id="WP_023363984.1">
    <property type="nucleotide sequence ID" value="NC_022657.1"/>
</dbReference>
<dbReference type="Proteomes" id="UP000017746">
    <property type="component" value="Chromosome"/>
</dbReference>
<dbReference type="eggNOG" id="COG3409">
    <property type="taxonomic scope" value="Bacteria"/>
</dbReference>
<protein>
    <submittedName>
        <fullName evidence="4">Peptidoglycan-binding protein</fullName>
    </submittedName>
</protein>
<dbReference type="STRING" id="1246995.AFR_25475"/>
<dbReference type="Pfam" id="PF13517">
    <property type="entry name" value="FG-GAP_3"/>
    <property type="match status" value="2"/>
</dbReference>
<dbReference type="InterPro" id="IPR058593">
    <property type="entry name" value="ARB_07466-like_C"/>
</dbReference>
<sequence>MLPIVLRRVLITLVTTTVTAAGLAVGVSPAAAAPPTPSFGADIENWAPDDQADTCDPVNKPGTTAFMNLLNDTYGRHASAENISRACGGSRSEHHEGRALDYILNYNDSGQRADAEEIIAWLLATDRYGNQAANARRLGVMYIIWNRRIWSQARHTEGWRNYPCNGEPGDCHTNHVHFSFTWAGARQQTSWWSGVTHRPTGTVVDVSGDGFGDLLTVRADKTLWYYPNNIGRDGVPFQGDGVEVGRGFAKPGLISSADISGDGYADLLAVTADNKLAYYPNNIKRDGKPYGTPTVFGQGFADTTRILLADVSGDGFADLLTTTSNGRLHLFPNNIGRDNGIPFANSTPVGQGFAATAKLTAGDITGDGYAELLAATADGKLAYYPNNIKRDGTPYNTAVPIGEGWNAVSNLRLSDVTGDGYSDVLGVRTDGALSLYPNNIERDGIPFANSTPVGNRFTVVHLP</sequence>
<dbReference type="PATRIC" id="fig|1246995.3.peg.5161"/>
<reference evidence="4 5" key="1">
    <citation type="journal article" date="2014" name="J. Biotechnol.">
        <title>Complete genome sequence of the actinobacterium Actinoplanes friuliensis HAG 010964, producer of the lipopeptide antibiotic friulimycin.</title>
        <authorList>
            <person name="Ruckert C."/>
            <person name="Szczepanowski R."/>
            <person name="Albersmeier A."/>
            <person name="Goesmann A."/>
            <person name="Fischer N."/>
            <person name="Steinkamper A."/>
            <person name="Puhler A."/>
            <person name="Biener R."/>
            <person name="Schwartz D."/>
            <person name="Kalinowski J."/>
        </authorList>
    </citation>
    <scope>NUCLEOTIDE SEQUENCE [LARGE SCALE GENOMIC DNA]</scope>
    <source>
        <strain evidence="4 5">DSM 7358</strain>
    </source>
</reference>
<organism evidence="4 5">
    <name type="scientific">Actinoplanes friuliensis DSM 7358</name>
    <dbReference type="NCBI Taxonomy" id="1246995"/>
    <lineage>
        <taxon>Bacteria</taxon>
        <taxon>Bacillati</taxon>
        <taxon>Actinomycetota</taxon>
        <taxon>Actinomycetes</taxon>
        <taxon>Micromonosporales</taxon>
        <taxon>Micromonosporaceae</taxon>
        <taxon>Actinoplanes</taxon>
    </lineage>
</organism>
<dbReference type="InterPro" id="IPR028994">
    <property type="entry name" value="Integrin_alpha_N"/>
</dbReference>
<feature type="domain" description="ARB-07466-like C-terminal" evidence="3">
    <location>
        <begin position="60"/>
        <end position="172"/>
    </location>
</feature>
<dbReference type="InterPro" id="IPR013517">
    <property type="entry name" value="FG-GAP"/>
</dbReference>
<dbReference type="SUPFAM" id="SSF69318">
    <property type="entry name" value="Integrin alpha N-terminal domain"/>
    <property type="match status" value="1"/>
</dbReference>
<gene>
    <name evidence="4" type="ORF">AFR_25475</name>
</gene>
<feature type="signal peptide" evidence="2">
    <location>
        <begin position="1"/>
        <end position="20"/>
    </location>
</feature>
<evidence type="ECO:0000313" key="5">
    <source>
        <dbReference type="Proteomes" id="UP000017746"/>
    </source>
</evidence>
<evidence type="ECO:0000256" key="1">
    <source>
        <dbReference type="ARBA" id="ARBA00022729"/>
    </source>
</evidence>
<evidence type="ECO:0000313" key="4">
    <source>
        <dbReference type="EMBL" id="AGZ43359.1"/>
    </source>
</evidence>
<evidence type="ECO:0000259" key="3">
    <source>
        <dbReference type="Pfam" id="PF26571"/>
    </source>
</evidence>
<dbReference type="PANTHER" id="PTHR44103:SF1">
    <property type="entry name" value="PROPROTEIN CONVERTASE P"/>
    <property type="match status" value="1"/>
</dbReference>
<evidence type="ECO:0000256" key="2">
    <source>
        <dbReference type="SAM" id="SignalP"/>
    </source>
</evidence>
<dbReference type="PANTHER" id="PTHR44103">
    <property type="entry name" value="PROPROTEIN CONVERTASE P"/>
    <property type="match status" value="1"/>
</dbReference>
<keyword evidence="5" id="KW-1185">Reference proteome</keyword>